<evidence type="ECO:0000256" key="1">
    <source>
        <dbReference type="ARBA" id="ARBA00004123"/>
    </source>
</evidence>
<keyword evidence="4" id="KW-0804">Transcription</keyword>
<dbReference type="Pfam" id="PF12310">
    <property type="entry name" value="Elf-1_N"/>
    <property type="match status" value="1"/>
</dbReference>
<keyword evidence="3" id="KW-0805">Transcription regulation</keyword>
<evidence type="ECO:0000256" key="5">
    <source>
        <dbReference type="ARBA" id="ARBA00023242"/>
    </source>
</evidence>
<sequence>MTTAVQPSELVFEFASNGMDEINQLDDPSVFPAVIVEQVPATDLLQVYSGLESDEVANWHHGGHRPPRSGGALHAGGRGQPVR</sequence>
<evidence type="ECO:0000256" key="4">
    <source>
        <dbReference type="ARBA" id="ARBA00023163"/>
    </source>
</evidence>
<evidence type="ECO:0000256" key="3">
    <source>
        <dbReference type="ARBA" id="ARBA00023015"/>
    </source>
</evidence>
<dbReference type="Proteomes" id="UP000516260">
    <property type="component" value="Chromosome 14"/>
</dbReference>
<feature type="domain" description="Transcription factor Elf N-terminal" evidence="7">
    <location>
        <begin position="3"/>
        <end position="58"/>
    </location>
</feature>
<feature type="compositionally biased region" description="Gly residues" evidence="6">
    <location>
        <begin position="73"/>
        <end position="83"/>
    </location>
</feature>
<dbReference type="EMBL" id="SWLE01000006">
    <property type="protein sequence ID" value="TNM98874.1"/>
    <property type="molecule type" value="Genomic_DNA"/>
</dbReference>
<dbReference type="GO" id="GO:0005634">
    <property type="term" value="C:nucleus"/>
    <property type="evidence" value="ECO:0007669"/>
    <property type="project" value="UniProtKB-SubCell"/>
</dbReference>
<evidence type="ECO:0000256" key="6">
    <source>
        <dbReference type="SAM" id="MobiDB-lite"/>
    </source>
</evidence>
<evidence type="ECO:0000313" key="8">
    <source>
        <dbReference type="EMBL" id="TNM98874.1"/>
    </source>
</evidence>
<keyword evidence="5" id="KW-0539">Nucleus</keyword>
<feature type="region of interest" description="Disordered" evidence="6">
    <location>
        <begin position="58"/>
        <end position="83"/>
    </location>
</feature>
<accession>A0A4Z2C3D3</accession>
<keyword evidence="2" id="KW-0597">Phosphoprotein</keyword>
<comment type="subcellular location">
    <subcellularLocation>
        <location evidence="1">Nucleus</location>
    </subcellularLocation>
</comment>
<comment type="caution">
    <text evidence="8">The sequence shown here is derived from an EMBL/GenBank/DDBJ whole genome shotgun (WGS) entry which is preliminary data.</text>
</comment>
<proteinExistence type="predicted"/>
<dbReference type="AlphaFoldDB" id="A0A4Z2C3D3"/>
<evidence type="ECO:0000313" key="9">
    <source>
        <dbReference type="Proteomes" id="UP000516260"/>
    </source>
</evidence>
<keyword evidence="9" id="KW-1185">Reference proteome</keyword>
<evidence type="ECO:0000256" key="2">
    <source>
        <dbReference type="ARBA" id="ARBA00022553"/>
    </source>
</evidence>
<dbReference type="GO" id="GO:0045893">
    <property type="term" value="P:positive regulation of DNA-templated transcription"/>
    <property type="evidence" value="ECO:0007669"/>
    <property type="project" value="UniProtKB-ARBA"/>
</dbReference>
<protein>
    <recommendedName>
        <fullName evidence="7">Transcription factor Elf N-terminal domain-containing protein</fullName>
    </recommendedName>
</protein>
<name>A0A4Z2C3D3_9TELE</name>
<gene>
    <name evidence="8" type="ORF">fugu_013438</name>
</gene>
<reference evidence="8 9" key="1">
    <citation type="submission" date="2019-04" db="EMBL/GenBank/DDBJ databases">
        <title>The sequence and de novo assembly of Takifugu bimaculatus genome using PacBio and Hi-C technologies.</title>
        <authorList>
            <person name="Xu P."/>
            <person name="Liu B."/>
            <person name="Zhou Z."/>
        </authorList>
    </citation>
    <scope>NUCLEOTIDE SEQUENCE [LARGE SCALE GENOMIC DNA]</scope>
    <source>
        <strain evidence="8">TB-2018</strain>
        <tissue evidence="8">Muscle</tissue>
    </source>
</reference>
<organism evidence="8 9">
    <name type="scientific">Takifugu bimaculatus</name>
    <dbReference type="NCBI Taxonomy" id="433685"/>
    <lineage>
        <taxon>Eukaryota</taxon>
        <taxon>Metazoa</taxon>
        <taxon>Chordata</taxon>
        <taxon>Craniata</taxon>
        <taxon>Vertebrata</taxon>
        <taxon>Euteleostomi</taxon>
        <taxon>Actinopterygii</taxon>
        <taxon>Neopterygii</taxon>
        <taxon>Teleostei</taxon>
        <taxon>Neoteleostei</taxon>
        <taxon>Acanthomorphata</taxon>
        <taxon>Eupercaria</taxon>
        <taxon>Tetraodontiformes</taxon>
        <taxon>Tetradontoidea</taxon>
        <taxon>Tetraodontidae</taxon>
        <taxon>Takifugu</taxon>
    </lineage>
</organism>
<evidence type="ECO:0000259" key="7">
    <source>
        <dbReference type="Pfam" id="PF12310"/>
    </source>
</evidence>
<dbReference type="InterPro" id="IPR022084">
    <property type="entry name" value="TF_Elf_N"/>
</dbReference>